<dbReference type="GO" id="GO:0030332">
    <property type="term" value="F:cyclin binding"/>
    <property type="evidence" value="ECO:0007669"/>
    <property type="project" value="TreeGrafter"/>
</dbReference>
<reference evidence="2 3" key="1">
    <citation type="journal article" date="2018" name="BMC Genomics">
        <title>Comparative genome analyses reveal sequence features reflecting distinct modes of host-adaptation between dicot and monocot powdery mildew.</title>
        <authorList>
            <person name="Wu Y."/>
            <person name="Ma X."/>
            <person name="Pan Z."/>
            <person name="Kale S.D."/>
            <person name="Song Y."/>
            <person name="King H."/>
            <person name="Zhang Q."/>
            <person name="Presley C."/>
            <person name="Deng X."/>
            <person name="Wei C.I."/>
            <person name="Xiao S."/>
        </authorList>
    </citation>
    <scope>NUCLEOTIDE SEQUENCE [LARGE SCALE GENOMIC DNA]</scope>
    <source>
        <strain evidence="2">UCSC1</strain>
    </source>
</reference>
<comment type="caution">
    <text evidence="2">The sequence shown here is derived from an EMBL/GenBank/DDBJ whole genome shotgun (WGS) entry which is preliminary data.</text>
</comment>
<dbReference type="AlphaFoldDB" id="A0A420J6P0"/>
<feature type="region of interest" description="Disordered" evidence="1">
    <location>
        <begin position="155"/>
        <end position="175"/>
    </location>
</feature>
<evidence type="ECO:0000313" key="3">
    <source>
        <dbReference type="Proteomes" id="UP000285405"/>
    </source>
</evidence>
<accession>A0A420J6P0</accession>
<dbReference type="GO" id="GO:0051865">
    <property type="term" value="P:protein autoubiquitination"/>
    <property type="evidence" value="ECO:0007669"/>
    <property type="project" value="TreeGrafter"/>
</dbReference>
<sequence length="416" mass="47259">MTTPSFSIYAELLINIRQISVLASLDTPCDSSTKIKLSDDGQQFSLFHNGQVNSLELPGKCFPNFRLQAPLLGSKELSWRLPWVGQKAMDLDPLNPEIPWSAKFMNSSKELSCRACGEIILQRGSIKTWKDLPSEDWAEMMDLWHCHKPNDDEEQCNPSNYADHPEPDDRTTSSKSTLIDRAYGANSRFFAQPGIGLIDIMNFLLTEADCKNIRIEKSKCKACPVSCLCCQVELGYFDFDFLGIKLWKWRLQYIDSSTFSINLSNSLPTKLPRTVLKSINDRQSKPSAQIFISSKILSKMASHLSSKFVLTPIISTQNPRCLLLWIFGTSLRFSCSKSTRTTPALYDRPAIRVFWKVILSDMGSKVRDSTGIEEIMLPIDIVIEIEKTLEENSLILPPSSRKYQEWSVGLLERYEE</sequence>
<dbReference type="OrthoDB" id="66510at2759"/>
<gene>
    <name evidence="2" type="ORF">GcC1_014031</name>
</gene>
<dbReference type="GO" id="GO:0000151">
    <property type="term" value="C:ubiquitin ligase complex"/>
    <property type="evidence" value="ECO:0007669"/>
    <property type="project" value="TreeGrafter"/>
</dbReference>
<dbReference type="PANTHER" id="PTHR31531:SF2">
    <property type="entry name" value="E3 UBIQUITIN-PROTEIN LIGASE E3D"/>
    <property type="match status" value="1"/>
</dbReference>
<dbReference type="GO" id="GO:0005829">
    <property type="term" value="C:cytosol"/>
    <property type="evidence" value="ECO:0007669"/>
    <property type="project" value="TreeGrafter"/>
</dbReference>
<evidence type="ECO:0000313" key="2">
    <source>
        <dbReference type="EMBL" id="RKF82450.1"/>
    </source>
</evidence>
<evidence type="ECO:0000256" key="1">
    <source>
        <dbReference type="SAM" id="MobiDB-lite"/>
    </source>
</evidence>
<dbReference type="GO" id="GO:0061630">
    <property type="term" value="F:ubiquitin protein ligase activity"/>
    <property type="evidence" value="ECO:0007669"/>
    <property type="project" value="TreeGrafter"/>
</dbReference>
<dbReference type="EMBL" id="MCBR01001489">
    <property type="protein sequence ID" value="RKF82450.1"/>
    <property type="molecule type" value="Genomic_DNA"/>
</dbReference>
<proteinExistence type="predicted"/>
<dbReference type="GO" id="GO:0006513">
    <property type="term" value="P:protein monoubiquitination"/>
    <property type="evidence" value="ECO:0007669"/>
    <property type="project" value="TreeGrafter"/>
</dbReference>
<evidence type="ECO:0008006" key="4">
    <source>
        <dbReference type="Google" id="ProtNLM"/>
    </source>
</evidence>
<dbReference type="Proteomes" id="UP000285405">
    <property type="component" value="Unassembled WGS sequence"/>
</dbReference>
<feature type="compositionally biased region" description="Basic and acidic residues" evidence="1">
    <location>
        <begin position="163"/>
        <end position="172"/>
    </location>
</feature>
<dbReference type="InterPro" id="IPR019193">
    <property type="entry name" value="UBQ-conj_enz_E2-bd_prot"/>
</dbReference>
<name>A0A420J6P0_9PEZI</name>
<protein>
    <recommendedName>
        <fullName evidence="4">Ubiquitin-conjugating enzyme E2-binding protein</fullName>
    </recommendedName>
</protein>
<dbReference type="GO" id="GO:0043161">
    <property type="term" value="P:proteasome-mediated ubiquitin-dependent protein catabolic process"/>
    <property type="evidence" value="ECO:0007669"/>
    <property type="project" value="TreeGrafter"/>
</dbReference>
<dbReference type="PANTHER" id="PTHR31531">
    <property type="entry name" value="E3 UBIQUITIN-PROTEIN LIGASE E3D FAMILY MEMBER"/>
    <property type="match status" value="1"/>
</dbReference>
<dbReference type="GO" id="GO:0031624">
    <property type="term" value="F:ubiquitin conjugating enzyme binding"/>
    <property type="evidence" value="ECO:0007669"/>
    <property type="project" value="TreeGrafter"/>
</dbReference>
<organism evidence="2 3">
    <name type="scientific">Golovinomyces cichoracearum</name>
    <dbReference type="NCBI Taxonomy" id="62708"/>
    <lineage>
        <taxon>Eukaryota</taxon>
        <taxon>Fungi</taxon>
        <taxon>Dikarya</taxon>
        <taxon>Ascomycota</taxon>
        <taxon>Pezizomycotina</taxon>
        <taxon>Leotiomycetes</taxon>
        <taxon>Erysiphales</taxon>
        <taxon>Erysiphaceae</taxon>
        <taxon>Golovinomyces</taxon>
    </lineage>
</organism>
<dbReference type="GO" id="GO:0000209">
    <property type="term" value="P:protein polyubiquitination"/>
    <property type="evidence" value="ECO:0007669"/>
    <property type="project" value="TreeGrafter"/>
</dbReference>
<dbReference type="GO" id="GO:0005634">
    <property type="term" value="C:nucleus"/>
    <property type="evidence" value="ECO:0007669"/>
    <property type="project" value="TreeGrafter"/>
</dbReference>
<dbReference type="Pfam" id="PF09814">
    <property type="entry name" value="HECT_2"/>
    <property type="match status" value="1"/>
</dbReference>